<reference evidence="6 7" key="2">
    <citation type="submission" date="2019-10" db="EMBL/GenBank/DDBJ databases">
        <authorList>
            <consortium name="Melissa Lawson"/>
            <person name="O'neill I."/>
        </authorList>
    </citation>
    <scope>NUCLEOTIDE SEQUENCE [LARGE SCALE GENOMIC DNA]</scope>
    <source>
        <strain evidence="4">LH_664</strain>
        <strain evidence="3">LH_665</strain>
    </source>
</reference>
<reference evidence="2 5" key="1">
    <citation type="submission" date="2019-04" db="EMBL/GenBank/DDBJ databases">
        <title>Genome Announcement To Ensure Probiotic Safety of Bifidobacterium longum subsp infantis UBBI-01.</title>
        <authorList>
            <person name="Sulthana A."/>
            <person name="Lakshmi S.G."/>
            <person name="Madempudi R.S."/>
        </authorList>
    </citation>
    <scope>NUCLEOTIDE SEQUENCE [LARGE SCALE GENOMIC DNA]</scope>
    <source>
        <strain evidence="2 5">UBBI-01</strain>
    </source>
</reference>
<dbReference type="PANTHER" id="PTHR30383:SF29">
    <property type="entry name" value="SGNH HYDROLASE-TYPE ESTERASE DOMAIN-CONTAINING PROTEIN"/>
    <property type="match status" value="1"/>
</dbReference>
<protein>
    <submittedName>
        <fullName evidence="2">GDSL family lipase</fullName>
    </submittedName>
    <submittedName>
        <fullName evidence="3">GDSL-like Lipase/Acylhydrolase</fullName>
    </submittedName>
</protein>
<evidence type="ECO:0000313" key="5">
    <source>
        <dbReference type="Proteomes" id="UP000306697"/>
    </source>
</evidence>
<dbReference type="InterPro" id="IPR036514">
    <property type="entry name" value="SGNH_hydro_sf"/>
</dbReference>
<name>A0A4S5BFL3_BIFLI</name>
<dbReference type="Proteomes" id="UP000494270">
    <property type="component" value="Unassembled WGS sequence"/>
</dbReference>
<dbReference type="PANTHER" id="PTHR30383">
    <property type="entry name" value="THIOESTERASE 1/PROTEASE 1/LYSOPHOSPHOLIPASE L1"/>
    <property type="match status" value="1"/>
</dbReference>
<evidence type="ECO:0000259" key="1">
    <source>
        <dbReference type="Pfam" id="PF13472"/>
    </source>
</evidence>
<evidence type="ECO:0000313" key="4">
    <source>
        <dbReference type="EMBL" id="VWQ35927.1"/>
    </source>
</evidence>
<dbReference type="InterPro" id="IPR051532">
    <property type="entry name" value="Ester_Hydrolysis_Enzymes"/>
</dbReference>
<sequence length="210" mass="22881">MKNVLCFGDSNTFGTDPADPGTRHPLDVRWPGRLASLLGDGWHVIEEGMSGRTSVFDNPLEPHRSGLEALPIVLQSHCPLDYAIVMLGTNDLKEMFNASSRIVAAGAEMVARAIRDYDYADCGPAPRILLVSPIHIKPGVPYASFAQSAVERSHELSRWYRKAAERNGWLFLDAATVAEPSDLDKLHMNPEGHARLADAIAGILLADAAR</sequence>
<dbReference type="InterPro" id="IPR013830">
    <property type="entry name" value="SGNH_hydro"/>
</dbReference>
<dbReference type="SUPFAM" id="SSF52266">
    <property type="entry name" value="SGNH hydrolase"/>
    <property type="match status" value="1"/>
</dbReference>
<feature type="domain" description="SGNH hydrolase-type esterase" evidence="1">
    <location>
        <begin position="6"/>
        <end position="195"/>
    </location>
</feature>
<accession>A0A4S5BFL3</accession>
<comment type="caution">
    <text evidence="2">The sequence shown here is derived from an EMBL/GenBank/DDBJ whole genome shotgun (WGS) entry which is preliminary data.</text>
</comment>
<dbReference type="EMBL" id="CABWKE010000028">
    <property type="protein sequence ID" value="VWQ28186.1"/>
    <property type="molecule type" value="Genomic_DNA"/>
</dbReference>
<evidence type="ECO:0000313" key="2">
    <source>
        <dbReference type="EMBL" id="THJ29445.1"/>
    </source>
</evidence>
<gene>
    <name evidence="4" type="ORF">BIFLH664_01265</name>
    <name evidence="3" type="ORF">BIFLH665_01287</name>
    <name evidence="2" type="ORF">E6L38_06365</name>
</gene>
<evidence type="ECO:0000313" key="3">
    <source>
        <dbReference type="EMBL" id="VWQ28186.1"/>
    </source>
</evidence>
<dbReference type="EMBL" id="CABWKI010000023">
    <property type="protein sequence ID" value="VWQ35927.1"/>
    <property type="molecule type" value="Genomic_DNA"/>
</dbReference>
<dbReference type="RefSeq" id="WP_065473597.1">
    <property type="nucleotide sequence ID" value="NZ_BCYG01000040.1"/>
</dbReference>
<dbReference type="Proteomes" id="UP000306697">
    <property type="component" value="Unassembled WGS sequence"/>
</dbReference>
<evidence type="ECO:0000313" key="6">
    <source>
        <dbReference type="Proteomes" id="UP000494179"/>
    </source>
</evidence>
<dbReference type="Proteomes" id="UP000494179">
    <property type="component" value="Unassembled WGS sequence"/>
</dbReference>
<evidence type="ECO:0000313" key="7">
    <source>
        <dbReference type="Proteomes" id="UP000494270"/>
    </source>
</evidence>
<dbReference type="EMBL" id="SSWL01000008">
    <property type="protein sequence ID" value="THJ29445.1"/>
    <property type="molecule type" value="Genomic_DNA"/>
</dbReference>
<dbReference type="Gene3D" id="3.40.50.1110">
    <property type="entry name" value="SGNH hydrolase"/>
    <property type="match status" value="1"/>
</dbReference>
<dbReference type="Pfam" id="PF13472">
    <property type="entry name" value="Lipase_GDSL_2"/>
    <property type="match status" value="1"/>
</dbReference>
<dbReference type="AlphaFoldDB" id="A0A4S5BFL3"/>
<organism evidence="2 5">
    <name type="scientific">Bifidobacterium longum subsp. infantis</name>
    <dbReference type="NCBI Taxonomy" id="1682"/>
    <lineage>
        <taxon>Bacteria</taxon>
        <taxon>Bacillati</taxon>
        <taxon>Actinomycetota</taxon>
        <taxon>Actinomycetes</taxon>
        <taxon>Bifidobacteriales</taxon>
        <taxon>Bifidobacteriaceae</taxon>
        <taxon>Bifidobacterium</taxon>
    </lineage>
</organism>
<proteinExistence type="predicted"/>